<keyword evidence="3" id="KW-0804">Transcription</keyword>
<organism evidence="5 6">
    <name type="scientific">Ruminococcus gauvreauii</name>
    <dbReference type="NCBI Taxonomy" id="438033"/>
    <lineage>
        <taxon>Bacteria</taxon>
        <taxon>Bacillati</taxon>
        <taxon>Bacillota</taxon>
        <taxon>Clostridia</taxon>
        <taxon>Eubacteriales</taxon>
        <taxon>Oscillospiraceae</taxon>
        <taxon>Ruminococcus</taxon>
    </lineage>
</organism>
<gene>
    <name evidence="5" type="ORF">NQ502_05750</name>
</gene>
<name>A0ABY5VIZ7_9FIRM</name>
<dbReference type="PROSITE" id="PS00041">
    <property type="entry name" value="HTH_ARAC_FAMILY_1"/>
    <property type="match status" value="1"/>
</dbReference>
<reference evidence="5" key="1">
    <citation type="journal article" date="2022" name="Cell">
        <title>Design, construction, and in vivo augmentation of a complex gut microbiome.</title>
        <authorList>
            <person name="Cheng A.G."/>
            <person name="Ho P.Y."/>
            <person name="Aranda-Diaz A."/>
            <person name="Jain S."/>
            <person name="Yu F.B."/>
            <person name="Meng X."/>
            <person name="Wang M."/>
            <person name="Iakiviak M."/>
            <person name="Nagashima K."/>
            <person name="Zhao A."/>
            <person name="Murugkar P."/>
            <person name="Patil A."/>
            <person name="Atabakhsh K."/>
            <person name="Weakley A."/>
            <person name="Yan J."/>
            <person name="Brumbaugh A.R."/>
            <person name="Higginbottom S."/>
            <person name="Dimas A."/>
            <person name="Shiver A.L."/>
            <person name="Deutschbauer A."/>
            <person name="Neff N."/>
            <person name="Sonnenburg J.L."/>
            <person name="Huang K.C."/>
            <person name="Fischbach M.A."/>
        </authorList>
    </citation>
    <scope>NUCLEOTIDE SEQUENCE</scope>
    <source>
        <strain evidence="5">DSM 19829</strain>
    </source>
</reference>
<evidence type="ECO:0000256" key="2">
    <source>
        <dbReference type="ARBA" id="ARBA00023125"/>
    </source>
</evidence>
<keyword evidence="2" id="KW-0238">DNA-binding</keyword>
<keyword evidence="1" id="KW-0805">Transcription regulation</keyword>
<dbReference type="InterPro" id="IPR003313">
    <property type="entry name" value="AraC-bd"/>
</dbReference>
<dbReference type="Proteomes" id="UP001060164">
    <property type="component" value="Chromosome"/>
</dbReference>
<dbReference type="Gene3D" id="2.60.120.10">
    <property type="entry name" value="Jelly Rolls"/>
    <property type="match status" value="1"/>
</dbReference>
<dbReference type="PROSITE" id="PS01124">
    <property type="entry name" value="HTH_ARAC_FAMILY_2"/>
    <property type="match status" value="1"/>
</dbReference>
<evidence type="ECO:0000313" key="5">
    <source>
        <dbReference type="EMBL" id="UWP60540.1"/>
    </source>
</evidence>
<keyword evidence="6" id="KW-1185">Reference proteome</keyword>
<proteinExistence type="predicted"/>
<dbReference type="SMART" id="SM00342">
    <property type="entry name" value="HTH_ARAC"/>
    <property type="match status" value="1"/>
</dbReference>
<dbReference type="InterPro" id="IPR037923">
    <property type="entry name" value="HTH-like"/>
</dbReference>
<dbReference type="InterPro" id="IPR018060">
    <property type="entry name" value="HTH_AraC"/>
</dbReference>
<dbReference type="InterPro" id="IPR014710">
    <property type="entry name" value="RmlC-like_jellyroll"/>
</dbReference>
<dbReference type="EMBL" id="CP102290">
    <property type="protein sequence ID" value="UWP60540.1"/>
    <property type="molecule type" value="Genomic_DNA"/>
</dbReference>
<dbReference type="SUPFAM" id="SSF46689">
    <property type="entry name" value="Homeodomain-like"/>
    <property type="match status" value="2"/>
</dbReference>
<evidence type="ECO:0000313" key="6">
    <source>
        <dbReference type="Proteomes" id="UP001060164"/>
    </source>
</evidence>
<evidence type="ECO:0000256" key="3">
    <source>
        <dbReference type="ARBA" id="ARBA00023163"/>
    </source>
</evidence>
<dbReference type="RefSeq" id="WP_028529707.1">
    <property type="nucleotide sequence ID" value="NZ_CABLBR010000031.1"/>
</dbReference>
<dbReference type="InterPro" id="IPR009057">
    <property type="entry name" value="Homeodomain-like_sf"/>
</dbReference>
<dbReference type="InterPro" id="IPR018062">
    <property type="entry name" value="HTH_AraC-typ_CS"/>
</dbReference>
<dbReference type="Pfam" id="PF12833">
    <property type="entry name" value="HTH_18"/>
    <property type="match status" value="1"/>
</dbReference>
<evidence type="ECO:0000256" key="1">
    <source>
        <dbReference type="ARBA" id="ARBA00023015"/>
    </source>
</evidence>
<dbReference type="PANTHER" id="PTHR43280:SF28">
    <property type="entry name" value="HTH-TYPE TRANSCRIPTIONAL ACTIVATOR RHAS"/>
    <property type="match status" value="1"/>
</dbReference>
<feature type="domain" description="HTH araC/xylS-type" evidence="4">
    <location>
        <begin position="214"/>
        <end position="312"/>
    </location>
</feature>
<dbReference type="Pfam" id="PF02311">
    <property type="entry name" value="AraC_binding"/>
    <property type="match status" value="1"/>
</dbReference>
<dbReference type="Gene3D" id="1.10.10.60">
    <property type="entry name" value="Homeodomain-like"/>
    <property type="match status" value="2"/>
</dbReference>
<evidence type="ECO:0000259" key="4">
    <source>
        <dbReference type="PROSITE" id="PS01124"/>
    </source>
</evidence>
<accession>A0ABY5VIZ7</accession>
<dbReference type="PANTHER" id="PTHR43280">
    <property type="entry name" value="ARAC-FAMILY TRANSCRIPTIONAL REGULATOR"/>
    <property type="match status" value="1"/>
</dbReference>
<protein>
    <submittedName>
        <fullName evidence="5">AraC family transcriptional regulator</fullName>
    </submittedName>
</protein>
<dbReference type="SUPFAM" id="SSF51215">
    <property type="entry name" value="Regulatory protein AraC"/>
    <property type="match status" value="1"/>
</dbReference>
<sequence>MQNIRKLYVDFPKMDDTAISVIPCLVDRPVGAHCHTYYEFVIITRGSCIFDYQGVRSLLMPGDVFLIEPHQTHSYEVQATATIVNCHFFPEPLGAECSRTLSSATINTPYANEDVKKQWDELLRYVTLSDPVIEEESRRVGVNAQGVIHLNTQEIKYVEQLLNGMMEEQDKKEEGIEYVKSAYLQLILVFFKRVKSRQHEQMQNYTSQKKKLIYRAMAYIEEHLTEKLNVAQIAESVYLSPNYFRTTFKDVTGLSPMEYMNRMRIVKSLEYLEMEQLSVAEAAEKVGIYDANYFSRMFKKVMGYSPRYFKKIN</sequence>